<proteinExistence type="predicted"/>
<evidence type="ECO:0000256" key="5">
    <source>
        <dbReference type="ARBA" id="ARBA00022989"/>
    </source>
</evidence>
<evidence type="ECO:0000256" key="2">
    <source>
        <dbReference type="ARBA" id="ARBA00022475"/>
    </source>
</evidence>
<evidence type="ECO:0000256" key="8">
    <source>
        <dbReference type="ARBA" id="ARBA00023133"/>
    </source>
</evidence>
<protein>
    <submittedName>
        <fullName evidence="13">Heme A synthase</fullName>
    </submittedName>
</protein>
<keyword evidence="9 12" id="KW-0472">Membrane</keyword>
<dbReference type="RefSeq" id="WP_136573442.1">
    <property type="nucleotide sequence ID" value="NZ_STFG01000008.1"/>
</dbReference>
<feature type="transmembrane region" description="Helical" evidence="12">
    <location>
        <begin position="186"/>
        <end position="207"/>
    </location>
</feature>
<feature type="transmembrane region" description="Helical" evidence="12">
    <location>
        <begin position="228"/>
        <end position="249"/>
    </location>
</feature>
<organism evidence="13 14">
    <name type="scientific">Lampropedia puyangensis</name>
    <dbReference type="NCBI Taxonomy" id="1330072"/>
    <lineage>
        <taxon>Bacteria</taxon>
        <taxon>Pseudomonadati</taxon>
        <taxon>Pseudomonadota</taxon>
        <taxon>Betaproteobacteria</taxon>
        <taxon>Burkholderiales</taxon>
        <taxon>Comamonadaceae</taxon>
        <taxon>Lampropedia</taxon>
    </lineage>
</organism>
<dbReference type="GO" id="GO:0046872">
    <property type="term" value="F:metal ion binding"/>
    <property type="evidence" value="ECO:0007669"/>
    <property type="project" value="UniProtKB-KW"/>
</dbReference>
<feature type="transmembrane region" description="Helical" evidence="12">
    <location>
        <begin position="43"/>
        <end position="64"/>
    </location>
</feature>
<dbReference type="EMBL" id="STFG01000008">
    <property type="protein sequence ID" value="THU01507.1"/>
    <property type="molecule type" value="Genomic_DNA"/>
</dbReference>
<accession>A0A4S8F3A6</accession>
<keyword evidence="6" id="KW-0560">Oxidoreductase</keyword>
<feature type="transmembrane region" description="Helical" evidence="12">
    <location>
        <begin position="303"/>
        <end position="324"/>
    </location>
</feature>
<evidence type="ECO:0000256" key="7">
    <source>
        <dbReference type="ARBA" id="ARBA00023004"/>
    </source>
</evidence>
<name>A0A4S8F3A6_9BURK</name>
<evidence type="ECO:0000256" key="11">
    <source>
        <dbReference type="ARBA" id="ARBA00023444"/>
    </source>
</evidence>
<dbReference type="InterPro" id="IPR050450">
    <property type="entry name" value="COX15/CtaA_HemeA_synthase"/>
</dbReference>
<comment type="pathway">
    <text evidence="11">Porphyrin-containing compound metabolism.</text>
</comment>
<comment type="caution">
    <text evidence="13">The sequence shown here is derived from an EMBL/GenBank/DDBJ whole genome shotgun (WGS) entry which is preliminary data.</text>
</comment>
<dbReference type="Proteomes" id="UP000308917">
    <property type="component" value="Unassembled WGS sequence"/>
</dbReference>
<comment type="subcellular location">
    <subcellularLocation>
        <location evidence="1">Membrane</location>
        <topology evidence="1">Multi-pass membrane protein</topology>
    </subcellularLocation>
</comment>
<gene>
    <name evidence="13" type="ORF">E9531_09080</name>
</gene>
<feature type="transmembrane region" description="Helical" evidence="12">
    <location>
        <begin position="336"/>
        <end position="354"/>
    </location>
</feature>
<keyword evidence="14" id="KW-1185">Reference proteome</keyword>
<sequence>METEVALYDWSPVLHMLLVGGLIAVVPFVWVWQRNRERGPGGLIHALVLMTLVLTFDLVMFGAFTRLTDSGLGCPDWPGCYGKASPLGAHQEISAAQAAMPSGPVTHQKAWIEMVHRYLATSVGALIVVIMVLSWLRWRRTRATSHAQAGARAGPELALHPIWSIVTLVWVCLQGAFGAWTVTMRLFPAIVTMHLLGGMVLLILLCMQKERWRQITSHTPARAVSRGLKVLVGLVFVVLLCQIALGGWVSTNYAVLACSTFPDCNGVWWPEMQLRQGFTIWRELGLQADGSLLEFPALVGIHYVHRLFAMAVLLLGGGLVVRLWQDGVRLRQLAKWLGMLLVLQLLTGLSNIVLDWPLVAAVMHTGGAAALVIVMTLIWTTTRVREPVVVTPLFTESNLSQQIDTYRIREHKRGDIVS</sequence>
<dbReference type="PANTHER" id="PTHR35457:SF1">
    <property type="entry name" value="HEME A SYNTHASE"/>
    <property type="match status" value="1"/>
</dbReference>
<keyword evidence="4" id="KW-0479">Metal-binding</keyword>
<keyword evidence="7" id="KW-0408">Iron</keyword>
<feature type="transmembrane region" description="Helical" evidence="12">
    <location>
        <begin position="118"/>
        <end position="136"/>
    </location>
</feature>
<evidence type="ECO:0000313" key="13">
    <source>
        <dbReference type="EMBL" id="THU01507.1"/>
    </source>
</evidence>
<evidence type="ECO:0000256" key="10">
    <source>
        <dbReference type="ARBA" id="ARBA00023157"/>
    </source>
</evidence>
<dbReference type="InterPro" id="IPR003780">
    <property type="entry name" value="COX15/CtaA_fam"/>
</dbReference>
<evidence type="ECO:0000256" key="6">
    <source>
        <dbReference type="ARBA" id="ARBA00023002"/>
    </source>
</evidence>
<dbReference type="GO" id="GO:0006784">
    <property type="term" value="P:heme A biosynthetic process"/>
    <property type="evidence" value="ECO:0007669"/>
    <property type="project" value="InterPro"/>
</dbReference>
<feature type="transmembrane region" description="Helical" evidence="12">
    <location>
        <begin position="360"/>
        <end position="379"/>
    </location>
</feature>
<dbReference type="OrthoDB" id="1447144at2"/>
<evidence type="ECO:0000256" key="9">
    <source>
        <dbReference type="ARBA" id="ARBA00023136"/>
    </source>
</evidence>
<evidence type="ECO:0000256" key="12">
    <source>
        <dbReference type="SAM" id="Phobius"/>
    </source>
</evidence>
<evidence type="ECO:0000313" key="14">
    <source>
        <dbReference type="Proteomes" id="UP000308917"/>
    </source>
</evidence>
<keyword evidence="5 12" id="KW-1133">Transmembrane helix</keyword>
<evidence type="ECO:0000256" key="4">
    <source>
        <dbReference type="ARBA" id="ARBA00022723"/>
    </source>
</evidence>
<dbReference type="PANTHER" id="PTHR35457">
    <property type="entry name" value="HEME A SYNTHASE"/>
    <property type="match status" value="1"/>
</dbReference>
<dbReference type="GO" id="GO:0016491">
    <property type="term" value="F:oxidoreductase activity"/>
    <property type="evidence" value="ECO:0007669"/>
    <property type="project" value="UniProtKB-KW"/>
</dbReference>
<feature type="transmembrane region" description="Helical" evidence="12">
    <location>
        <begin position="157"/>
        <end position="180"/>
    </location>
</feature>
<dbReference type="GO" id="GO:0016020">
    <property type="term" value="C:membrane"/>
    <property type="evidence" value="ECO:0007669"/>
    <property type="project" value="UniProtKB-SubCell"/>
</dbReference>
<keyword evidence="10" id="KW-1015">Disulfide bond</keyword>
<keyword evidence="8" id="KW-0350">Heme biosynthesis</keyword>
<feature type="transmembrane region" description="Helical" evidence="12">
    <location>
        <begin position="12"/>
        <end position="31"/>
    </location>
</feature>
<reference evidence="13 14" key="1">
    <citation type="journal article" date="2015" name="Antonie Van Leeuwenhoek">
        <title>Lampropedia puyangensis sp. nov., isolated from symptomatic bark of Populus ? euramericana canker and emended description of Lampropedia hyalina (Ehrenberg 1832) Lee et al. 2004.</title>
        <authorList>
            <person name="Li Y."/>
            <person name="Wang T."/>
            <person name="Piao C.G."/>
            <person name="Wang L.F."/>
            <person name="Tian G.Z."/>
            <person name="Zhu T.H."/>
            <person name="Guo M.W."/>
        </authorList>
    </citation>
    <scope>NUCLEOTIDE SEQUENCE [LARGE SCALE GENOMIC DNA]</scope>
    <source>
        <strain evidence="13 14">2-bin</strain>
    </source>
</reference>
<evidence type="ECO:0000256" key="1">
    <source>
        <dbReference type="ARBA" id="ARBA00004141"/>
    </source>
</evidence>
<keyword evidence="3 12" id="KW-0812">Transmembrane</keyword>
<dbReference type="AlphaFoldDB" id="A0A4S8F3A6"/>
<dbReference type="Pfam" id="PF02628">
    <property type="entry name" value="COX15-CtaA"/>
    <property type="match status" value="1"/>
</dbReference>
<keyword evidence="2" id="KW-1003">Cell membrane</keyword>
<evidence type="ECO:0000256" key="3">
    <source>
        <dbReference type="ARBA" id="ARBA00022692"/>
    </source>
</evidence>